<dbReference type="AlphaFoldDB" id="A0A0D2ACM7"/>
<dbReference type="GO" id="GO:0008757">
    <property type="term" value="F:S-adenosylmethionine-dependent methyltransferase activity"/>
    <property type="evidence" value="ECO:0007669"/>
    <property type="project" value="InterPro"/>
</dbReference>
<dbReference type="HOGENOM" id="CLU_056435_7_0_1"/>
<organism evidence="5 6">
    <name type="scientific">Exophiala mesophila</name>
    <name type="common">Black yeast-like fungus</name>
    <dbReference type="NCBI Taxonomy" id="212818"/>
    <lineage>
        <taxon>Eukaryota</taxon>
        <taxon>Fungi</taxon>
        <taxon>Dikarya</taxon>
        <taxon>Ascomycota</taxon>
        <taxon>Pezizomycotina</taxon>
        <taxon>Eurotiomycetes</taxon>
        <taxon>Chaetothyriomycetidae</taxon>
        <taxon>Chaetothyriales</taxon>
        <taxon>Herpotrichiellaceae</taxon>
        <taxon>Exophiala</taxon>
    </lineage>
</organism>
<dbReference type="Pfam" id="PF05724">
    <property type="entry name" value="TPMT"/>
    <property type="match status" value="1"/>
</dbReference>
<evidence type="ECO:0000313" key="6">
    <source>
        <dbReference type="Proteomes" id="UP000054302"/>
    </source>
</evidence>
<protein>
    <recommendedName>
        <fullName evidence="7">Thiol methyltransferase 2</fullName>
    </recommendedName>
</protein>
<evidence type="ECO:0000256" key="3">
    <source>
        <dbReference type="ARBA" id="ARBA00022679"/>
    </source>
</evidence>
<gene>
    <name evidence="5" type="ORF">PV10_00537</name>
</gene>
<dbReference type="STRING" id="212818.A0A0D2ACM7"/>
<dbReference type="GeneID" id="27318382"/>
<dbReference type="OrthoDB" id="276151at2759"/>
<keyword evidence="3" id="KW-0808">Transferase</keyword>
<keyword evidence="6" id="KW-1185">Reference proteome</keyword>
<dbReference type="OMA" id="RDFISVW"/>
<dbReference type="PANTHER" id="PTHR32183">
    <property type="match status" value="1"/>
</dbReference>
<dbReference type="VEuPathDB" id="FungiDB:PV10_00537"/>
<proteinExistence type="predicted"/>
<dbReference type="InterPro" id="IPR008854">
    <property type="entry name" value="TPMT"/>
</dbReference>
<dbReference type="PROSITE" id="PS51585">
    <property type="entry name" value="SAM_MT_TPMT"/>
    <property type="match status" value="1"/>
</dbReference>
<name>A0A0D2ACM7_EXOME</name>
<keyword evidence="2" id="KW-0489">Methyltransferase</keyword>
<dbReference type="Proteomes" id="UP000054302">
    <property type="component" value="Unassembled WGS sequence"/>
</dbReference>
<evidence type="ECO:0000256" key="1">
    <source>
        <dbReference type="ARBA" id="ARBA00022553"/>
    </source>
</evidence>
<sequence length="291" mass="32565">MTDMSKPQRRDLPVAEARVELQRHFDKFKGNEYGTGWAKLWEQGDFLPWDRMAPSPALAETLIDHAIVVGRAVVDEDGQQRRKKALVPGCGRGVDVLLLESFGYDAVGLEYAADAVKAAEEYAQDHAEDHPVRDAQIGKGSHKFVHGDFYKDDWLEEAGVGHDGKFDLIYDYTFFCAMQPSMRPAWAKRMSELLRPSPLANLICLEFPTTKSAETGGPPWASPSIAYREHLSHPGKEIKYDAEGNIKINPLAPDSPGALERVAHFHPNDTHKVGKDENGNVMDNIAIWRHH</sequence>
<evidence type="ECO:0000313" key="5">
    <source>
        <dbReference type="EMBL" id="KIV96708.1"/>
    </source>
</evidence>
<dbReference type="CDD" id="cd02440">
    <property type="entry name" value="AdoMet_MTases"/>
    <property type="match status" value="1"/>
</dbReference>
<evidence type="ECO:0000256" key="4">
    <source>
        <dbReference type="ARBA" id="ARBA00022691"/>
    </source>
</evidence>
<dbReference type="GO" id="GO:0032259">
    <property type="term" value="P:methylation"/>
    <property type="evidence" value="ECO:0007669"/>
    <property type="project" value="UniProtKB-KW"/>
</dbReference>
<dbReference type="InterPro" id="IPR029063">
    <property type="entry name" value="SAM-dependent_MTases_sf"/>
</dbReference>
<reference evidence="5 6" key="1">
    <citation type="submission" date="2015-01" db="EMBL/GenBank/DDBJ databases">
        <title>The Genome Sequence of Exophiala mesophila CBS40295.</title>
        <authorList>
            <consortium name="The Broad Institute Genomics Platform"/>
            <person name="Cuomo C."/>
            <person name="de Hoog S."/>
            <person name="Gorbushina A."/>
            <person name="Stielow B."/>
            <person name="Teixiera M."/>
            <person name="Abouelleil A."/>
            <person name="Chapman S.B."/>
            <person name="Priest M."/>
            <person name="Young S.K."/>
            <person name="Wortman J."/>
            <person name="Nusbaum C."/>
            <person name="Birren B."/>
        </authorList>
    </citation>
    <scope>NUCLEOTIDE SEQUENCE [LARGE SCALE GENOMIC DNA]</scope>
    <source>
        <strain evidence="5 6">CBS 40295</strain>
    </source>
</reference>
<accession>A0A0D2ACM7</accession>
<dbReference type="EMBL" id="KN847520">
    <property type="protein sequence ID" value="KIV96708.1"/>
    <property type="molecule type" value="Genomic_DNA"/>
</dbReference>
<keyword evidence="4" id="KW-0949">S-adenosyl-L-methionine</keyword>
<dbReference type="RefSeq" id="XP_016228282.1">
    <property type="nucleotide sequence ID" value="XM_016364633.1"/>
</dbReference>
<keyword evidence="1" id="KW-0597">Phosphoprotein</keyword>
<dbReference type="SUPFAM" id="SSF53335">
    <property type="entry name" value="S-adenosyl-L-methionine-dependent methyltransferases"/>
    <property type="match status" value="1"/>
</dbReference>
<dbReference type="PANTHER" id="PTHR32183:SF6">
    <property type="entry name" value="CYSTEINE SULFINATE DESULFINASE_CYSTEINE DESULFURASE AND RELATED ENZYMES"/>
    <property type="match status" value="1"/>
</dbReference>
<dbReference type="Gene3D" id="3.40.50.150">
    <property type="entry name" value="Vaccinia Virus protein VP39"/>
    <property type="match status" value="1"/>
</dbReference>
<evidence type="ECO:0000256" key="2">
    <source>
        <dbReference type="ARBA" id="ARBA00022603"/>
    </source>
</evidence>
<evidence type="ECO:0008006" key="7">
    <source>
        <dbReference type="Google" id="ProtNLM"/>
    </source>
</evidence>